<evidence type="ECO:0000313" key="1">
    <source>
        <dbReference type="EMBL" id="KAA8677696.1"/>
    </source>
</evidence>
<evidence type="ECO:0000313" key="2">
    <source>
        <dbReference type="Proteomes" id="UP000322521"/>
    </source>
</evidence>
<comment type="caution">
    <text evidence="1">The sequence shown here is derived from an EMBL/GenBank/DDBJ whole genome shotgun (WGS) entry which is preliminary data.</text>
</comment>
<reference evidence="1 2" key="1">
    <citation type="submission" date="2019-09" db="EMBL/GenBank/DDBJ databases">
        <title>Draft genome sequence of various Type strains from the CCUG.</title>
        <authorList>
            <person name="Pineiro-Iglesias B."/>
            <person name="Tunovic T."/>
            <person name="Unosson C."/>
            <person name="Inganas E."/>
            <person name="Ohlen M."/>
            <person name="Cardew S."/>
            <person name="Jensie-Markopoulos S."/>
            <person name="Salva-Serra F."/>
            <person name="Jaen-Luchoro D."/>
            <person name="Karlsson R."/>
            <person name="Svensson-Stadler L."/>
            <person name="Chun J."/>
            <person name="Moore E."/>
        </authorList>
    </citation>
    <scope>NUCLEOTIDE SEQUENCE [LARGE SCALE GENOMIC DNA]</scope>
    <source>
        <strain evidence="1 2">CCUG 56969T</strain>
    </source>
</reference>
<sequence length="672" mass="76728">MTKTFKLAEALSKQIQSLGPLRHAWFTSFNLNVDFFERHVLSTLLQMDNPRSRVDFELMQQKLNGSIKESSKGDVTLNIDVKVFADQRMYQASDIKRTAIEVYGVNPALLNGGRKKQLSISSLFHPKVIFLQDIYGNAILGGGSANLTLSGWSSNQEVFTFQKVECKHQAEAIKDFFKPLFEAHKLDHKTILTPRRFRAEIKPDDWSFVHTFVKNSRDGRHQTLLSHMFGSLTDGTNDLVVWSPYFPADLAGFIQRLRSVSQCDELKLHIIPDLVENQKLRTQWSSTLLPLLSDGSVGFYRSPIGKDERSDLCHAKVWMTHSKLAIGSWNFTTPGSNVLLEDKIEGQVNIEAGIVVENQQPLEQVLSQPLSITEDNFMLSKELEEHALEVSDLLPLDVNIAFDWRTLSYNVEISLCDINGEWPKFELQLPDLAQPFIYKGRASKEQGEHSTWSFEHQLLEEPKELLVDHAYKLNFNDGSQHRGFIVERNSVMRRVEQFDSLDDIFSSLIDGRSLESNANSSLRNEILGGDQDWLYEQDTDTLSEKDQSPTLSYFRMFQAMDNLQQRITRLKSNALIEQYAFVIPGCLVEIGEKIRSELQGNASVFNWYMKQEFNLLIDVAKKQSSDSELKTRLSGLRFKSSDSVVRAQGLQSKIGSSEYRKLIKEKCKYVSI</sequence>
<dbReference type="Gene3D" id="3.30.870.10">
    <property type="entry name" value="Endonuclease Chain A"/>
    <property type="match status" value="2"/>
</dbReference>
<keyword evidence="2" id="KW-1185">Reference proteome</keyword>
<organism evidence="1 2">
    <name type="scientific">Vibrio gigantis</name>
    <dbReference type="NCBI Taxonomy" id="296199"/>
    <lineage>
        <taxon>Bacteria</taxon>
        <taxon>Pseudomonadati</taxon>
        <taxon>Pseudomonadota</taxon>
        <taxon>Gammaproteobacteria</taxon>
        <taxon>Vibrionales</taxon>
        <taxon>Vibrionaceae</taxon>
        <taxon>Vibrio</taxon>
    </lineage>
</organism>
<protein>
    <submittedName>
        <fullName evidence="1">Uncharacterized protein</fullName>
    </submittedName>
</protein>
<gene>
    <name evidence="1" type="ORF">F4W18_09070</name>
</gene>
<dbReference type="RefSeq" id="WP_086712655.1">
    <property type="nucleotide sequence ID" value="NZ_AP025493.1"/>
</dbReference>
<accession>A0A5M9P089</accession>
<name>A0A5M9P089_9VIBR</name>
<proteinExistence type="predicted"/>
<dbReference type="EMBL" id="VXJS01000004">
    <property type="protein sequence ID" value="KAA8677696.1"/>
    <property type="molecule type" value="Genomic_DNA"/>
</dbReference>
<dbReference type="AlphaFoldDB" id="A0A5M9P089"/>
<dbReference type="Proteomes" id="UP000322521">
    <property type="component" value="Unassembled WGS sequence"/>
</dbReference>
<dbReference type="OrthoDB" id="8769320at2"/>